<accession>A0A6N2UDD0</accession>
<gene>
    <name evidence="1" type="ORF">AMLFYP55_00859</name>
</gene>
<organism evidence="1">
    <name type="scientific">Akkermansia muciniphila</name>
    <dbReference type="NCBI Taxonomy" id="239935"/>
    <lineage>
        <taxon>Bacteria</taxon>
        <taxon>Pseudomonadati</taxon>
        <taxon>Verrucomicrobiota</taxon>
        <taxon>Verrucomicrobiia</taxon>
        <taxon>Verrucomicrobiales</taxon>
        <taxon>Akkermansiaceae</taxon>
        <taxon>Akkermansia</taxon>
    </lineage>
</organism>
<evidence type="ECO:0000313" key="1">
    <source>
        <dbReference type="EMBL" id="VYT15730.1"/>
    </source>
</evidence>
<reference evidence="1" key="1">
    <citation type="submission" date="2019-11" db="EMBL/GenBank/DDBJ databases">
        <authorList>
            <person name="Feng L."/>
        </authorList>
    </citation>
    <scope>NUCLEOTIDE SEQUENCE</scope>
    <source>
        <strain evidence="1">AMuciniphilaLFYP55</strain>
    </source>
</reference>
<name>A0A6N2UDD0_9BACT</name>
<protein>
    <submittedName>
        <fullName evidence="1">Uncharacterized protein</fullName>
    </submittedName>
</protein>
<proteinExistence type="predicted"/>
<dbReference type="AlphaFoldDB" id="A0A6N2UDD0"/>
<dbReference type="OrthoDB" id="200194at2"/>
<dbReference type="RefSeq" id="WP_102721774.1">
    <property type="nucleotide sequence ID" value="NZ_CACRSS010000016.1"/>
</dbReference>
<sequence>MNKITSINGILLTPLNEWSEHVENETVHVTEEERTAWNAKADAAALSTKADASSFNAHKEDAAAHITVQERETWNGKQDKLTDEAGNMTLDGGLTAEGTINANGGINIPLTVGAQTGTAAVNRLYAAGLAGATNVYTMPYFPDTSKIVTTGSAVTAIYVPYHYARVTAPANKTSSIKFPFLGLYGGWNYSNFAGFSISLHSYTALKFTIGLGAGAKTYRSDLTLDSYALIPGNDLAYANGEILDITFDAVRDTVRNGYTIIVREIYAEITTQKWKVKTTTSFVPASHNELIPATLNKIIYQQSQPASYSKDYDGVGSLYLMLGGSQQASLCKIAAVRGLRSFETSFGFSSCYVDLAKVDSGTAVVEIGSTERTLYQPNNINPVAMALGAIAANTIVSEVTEDFVDINTPLA</sequence>
<dbReference type="EMBL" id="CACRSS010000016">
    <property type="protein sequence ID" value="VYT15730.1"/>
    <property type="molecule type" value="Genomic_DNA"/>
</dbReference>